<gene>
    <name evidence="10" type="primary">LOC101503899</name>
</gene>
<reference evidence="10" key="2">
    <citation type="submission" date="2025-08" db="UniProtKB">
        <authorList>
            <consortium name="RefSeq"/>
        </authorList>
    </citation>
    <scope>IDENTIFICATION</scope>
    <source>
        <tissue evidence="10">Etiolated seedlings</tissue>
    </source>
</reference>
<dbReference type="PaxDb" id="3827-XP_004509989.1"/>
<keyword evidence="6 7" id="KW-0472">Membrane</keyword>
<keyword evidence="5 7" id="KW-1133">Transmembrane helix</keyword>
<feature type="transmembrane region" description="Helical" evidence="7">
    <location>
        <begin position="238"/>
        <end position="262"/>
    </location>
</feature>
<evidence type="ECO:0000256" key="2">
    <source>
        <dbReference type="ARBA" id="ARBA00022448"/>
    </source>
</evidence>
<feature type="transmembrane region" description="Helical" evidence="7">
    <location>
        <begin position="164"/>
        <end position="188"/>
    </location>
</feature>
<dbReference type="GO" id="GO:0005774">
    <property type="term" value="C:vacuolar membrane"/>
    <property type="evidence" value="ECO:0007669"/>
    <property type="project" value="TreeGrafter"/>
</dbReference>
<protein>
    <submittedName>
        <fullName evidence="10">Amino acid transporter AVT1I-like</fullName>
    </submittedName>
</protein>
<feature type="transmembrane region" description="Helical" evidence="7">
    <location>
        <begin position="282"/>
        <end position="306"/>
    </location>
</feature>
<evidence type="ECO:0000313" key="10">
    <source>
        <dbReference type="RefSeq" id="XP_004509989.1"/>
    </source>
</evidence>
<keyword evidence="4" id="KW-0029">Amino-acid transport</keyword>
<keyword evidence="9" id="KW-1185">Reference proteome</keyword>
<evidence type="ECO:0000256" key="5">
    <source>
        <dbReference type="ARBA" id="ARBA00022989"/>
    </source>
</evidence>
<proteinExistence type="predicted"/>
<dbReference type="InterPro" id="IPR013057">
    <property type="entry name" value="AA_transpt_TM"/>
</dbReference>
<dbReference type="OrthoDB" id="655540at2759"/>
<organism evidence="9 10">
    <name type="scientific">Cicer arietinum</name>
    <name type="common">Chickpea</name>
    <name type="synonym">Garbanzo</name>
    <dbReference type="NCBI Taxonomy" id="3827"/>
    <lineage>
        <taxon>Eukaryota</taxon>
        <taxon>Viridiplantae</taxon>
        <taxon>Streptophyta</taxon>
        <taxon>Embryophyta</taxon>
        <taxon>Tracheophyta</taxon>
        <taxon>Spermatophyta</taxon>
        <taxon>Magnoliopsida</taxon>
        <taxon>eudicotyledons</taxon>
        <taxon>Gunneridae</taxon>
        <taxon>Pentapetalae</taxon>
        <taxon>rosids</taxon>
        <taxon>fabids</taxon>
        <taxon>Fabales</taxon>
        <taxon>Fabaceae</taxon>
        <taxon>Papilionoideae</taxon>
        <taxon>50 kb inversion clade</taxon>
        <taxon>NPAAA clade</taxon>
        <taxon>Hologalegina</taxon>
        <taxon>IRL clade</taxon>
        <taxon>Cicereae</taxon>
        <taxon>Cicer</taxon>
    </lineage>
</organism>
<dbReference type="Pfam" id="PF01490">
    <property type="entry name" value="Aa_trans"/>
    <property type="match status" value="1"/>
</dbReference>
<feature type="domain" description="Amino acid transporter transmembrane" evidence="8">
    <location>
        <begin position="20"/>
        <end position="378"/>
    </location>
</feature>
<evidence type="ECO:0000256" key="7">
    <source>
        <dbReference type="SAM" id="Phobius"/>
    </source>
</evidence>
<dbReference type="Proteomes" id="UP000087171">
    <property type="component" value="Chromosome Ca7"/>
</dbReference>
<dbReference type="PANTHER" id="PTHR22950:SF698">
    <property type="entry name" value="AMINO ACID TRANSPORTER TRANSMEMBRANE DOMAIN-CONTAINING PROTEIN"/>
    <property type="match status" value="1"/>
</dbReference>
<evidence type="ECO:0000256" key="4">
    <source>
        <dbReference type="ARBA" id="ARBA00022970"/>
    </source>
</evidence>
<evidence type="ECO:0000256" key="3">
    <source>
        <dbReference type="ARBA" id="ARBA00022692"/>
    </source>
</evidence>
<accession>A0A1S2YU69</accession>
<dbReference type="eggNOG" id="KOG1303">
    <property type="taxonomic scope" value="Eukaryota"/>
</dbReference>
<sequence>MESKNQLQISNSGQDSGEGTNFFKTCLNGLNALTGIGILSMPYAISQGGWLSFILLIIFGMMFCYTALLLEKCMKLHPQIKSYADIGEVAFGYKGRTVIASFIYIEVFLVAIEILILEGDNLEKLFPNMRFTFYGLKIGGKRCFILLSALVILPTTWLRSLEALAYISIGGVVASVILIGCVVCVGEFDGIGFHENGELVNVGGLSTSMSLFAFCYSAHALMPTLCNSMSDRKQFSKVLLVCFVATTFINGTIAILGYMMFGNHLNSQITLSLPTNSISTKIAIYTTIINPLTKYAIVITPIFKAIEDKWHLCKRRPISIFFRTIIVVSNVLVALFIPFFGYIMVFIGAFLSVTISLVLPCICYLTINKATKRFGLELIIIMGIPLIGTFIGIHGTYNSVGQIVNEMKQ</sequence>
<feature type="transmembrane region" description="Helical" evidence="7">
    <location>
        <begin position="318"/>
        <end position="337"/>
    </location>
</feature>
<dbReference type="GO" id="GO:0015179">
    <property type="term" value="F:L-amino acid transmembrane transporter activity"/>
    <property type="evidence" value="ECO:0007669"/>
    <property type="project" value="TreeGrafter"/>
</dbReference>
<evidence type="ECO:0000256" key="6">
    <source>
        <dbReference type="ARBA" id="ARBA00023136"/>
    </source>
</evidence>
<evidence type="ECO:0000313" key="9">
    <source>
        <dbReference type="Proteomes" id="UP000087171"/>
    </source>
</evidence>
<dbReference type="KEGG" id="cam:101503899"/>
<dbReference type="GeneID" id="101503899"/>
<feature type="transmembrane region" description="Helical" evidence="7">
    <location>
        <begin position="138"/>
        <end position="157"/>
    </location>
</feature>
<dbReference type="RefSeq" id="XP_004509989.1">
    <property type="nucleotide sequence ID" value="XM_004509932.2"/>
</dbReference>
<keyword evidence="2" id="KW-0813">Transport</keyword>
<comment type="subcellular location">
    <subcellularLocation>
        <location evidence="1">Membrane</location>
        <topology evidence="1">Multi-pass membrane protein</topology>
    </subcellularLocation>
</comment>
<feature type="transmembrane region" description="Helical" evidence="7">
    <location>
        <begin position="343"/>
        <end position="367"/>
    </location>
</feature>
<evidence type="ECO:0000256" key="1">
    <source>
        <dbReference type="ARBA" id="ARBA00004141"/>
    </source>
</evidence>
<dbReference type="PANTHER" id="PTHR22950">
    <property type="entry name" value="AMINO ACID TRANSPORTER"/>
    <property type="match status" value="1"/>
</dbReference>
<feature type="transmembrane region" description="Helical" evidence="7">
    <location>
        <begin position="374"/>
        <end position="397"/>
    </location>
</feature>
<feature type="transmembrane region" description="Helical" evidence="7">
    <location>
        <begin position="50"/>
        <end position="70"/>
    </location>
</feature>
<feature type="transmembrane region" description="Helical" evidence="7">
    <location>
        <begin position="98"/>
        <end position="118"/>
    </location>
</feature>
<reference evidence="9" key="1">
    <citation type="journal article" date="2013" name="Nat. Biotechnol.">
        <title>Draft genome sequence of chickpea (Cicer arietinum) provides a resource for trait improvement.</title>
        <authorList>
            <person name="Varshney R.K."/>
            <person name="Song C."/>
            <person name="Saxena R.K."/>
            <person name="Azam S."/>
            <person name="Yu S."/>
            <person name="Sharpe A.G."/>
            <person name="Cannon S."/>
            <person name="Baek J."/>
            <person name="Rosen B.D."/>
            <person name="Tar'an B."/>
            <person name="Millan T."/>
            <person name="Zhang X."/>
            <person name="Ramsay L.D."/>
            <person name="Iwata A."/>
            <person name="Wang Y."/>
            <person name="Nelson W."/>
            <person name="Farmer A.D."/>
            <person name="Gaur P.M."/>
            <person name="Soderlund C."/>
            <person name="Penmetsa R.V."/>
            <person name="Xu C."/>
            <person name="Bharti A.K."/>
            <person name="He W."/>
            <person name="Winter P."/>
            <person name="Zhao S."/>
            <person name="Hane J.K."/>
            <person name="Carrasquilla-Garcia N."/>
            <person name="Condie J.A."/>
            <person name="Upadhyaya H.D."/>
            <person name="Luo M.C."/>
            <person name="Thudi M."/>
            <person name="Gowda C.L."/>
            <person name="Singh N.P."/>
            <person name="Lichtenzveig J."/>
            <person name="Gali K.K."/>
            <person name="Rubio J."/>
            <person name="Nadarajan N."/>
            <person name="Dolezel J."/>
            <person name="Bansal K.C."/>
            <person name="Xu X."/>
            <person name="Edwards D."/>
            <person name="Zhang G."/>
            <person name="Kahl G."/>
            <person name="Gil J."/>
            <person name="Singh K.B."/>
            <person name="Datta S.K."/>
            <person name="Jackson S.A."/>
            <person name="Wang J."/>
            <person name="Cook D.R."/>
        </authorList>
    </citation>
    <scope>NUCLEOTIDE SEQUENCE [LARGE SCALE GENOMIC DNA]</scope>
    <source>
        <strain evidence="9">cv. CDC Frontier</strain>
    </source>
</reference>
<evidence type="ECO:0000259" key="8">
    <source>
        <dbReference type="Pfam" id="PF01490"/>
    </source>
</evidence>
<dbReference type="AlphaFoldDB" id="A0A1S2YU69"/>
<keyword evidence="3 7" id="KW-0812">Transmembrane</keyword>
<name>A0A1S2YU69_CICAR</name>